<dbReference type="Proteomes" id="UP001374584">
    <property type="component" value="Unassembled WGS sequence"/>
</dbReference>
<keyword evidence="2" id="KW-0732">Signal</keyword>
<keyword evidence="1" id="KW-1133">Transmembrane helix</keyword>
<feature type="transmembrane region" description="Helical" evidence="1">
    <location>
        <begin position="124"/>
        <end position="146"/>
    </location>
</feature>
<name>A0AAN9N7Y5_PHACN</name>
<keyword evidence="1" id="KW-0812">Transmembrane</keyword>
<evidence type="ECO:0000256" key="2">
    <source>
        <dbReference type="SAM" id="SignalP"/>
    </source>
</evidence>
<feature type="signal peptide" evidence="2">
    <location>
        <begin position="1"/>
        <end position="24"/>
    </location>
</feature>
<dbReference type="EMBL" id="JAYMYR010000004">
    <property type="protein sequence ID" value="KAK7368325.1"/>
    <property type="molecule type" value="Genomic_DNA"/>
</dbReference>
<keyword evidence="4" id="KW-1185">Reference proteome</keyword>
<feature type="chain" id="PRO_5042877938" evidence="2">
    <location>
        <begin position="25"/>
        <end position="194"/>
    </location>
</feature>
<comment type="caution">
    <text evidence="3">The sequence shown here is derived from an EMBL/GenBank/DDBJ whole genome shotgun (WGS) entry which is preliminary data.</text>
</comment>
<reference evidence="3 4" key="1">
    <citation type="submission" date="2024-01" db="EMBL/GenBank/DDBJ databases">
        <title>The genomes of 5 underutilized Papilionoideae crops provide insights into root nodulation and disease resistanc.</title>
        <authorList>
            <person name="Jiang F."/>
        </authorList>
    </citation>
    <scope>NUCLEOTIDE SEQUENCE [LARGE SCALE GENOMIC DNA]</scope>
    <source>
        <strain evidence="3">JINMINGXINNONG_FW02</strain>
        <tissue evidence="3">Leaves</tissue>
    </source>
</reference>
<evidence type="ECO:0000256" key="1">
    <source>
        <dbReference type="SAM" id="Phobius"/>
    </source>
</evidence>
<protein>
    <submittedName>
        <fullName evidence="3">Uncharacterized protein</fullName>
    </submittedName>
</protein>
<organism evidence="3 4">
    <name type="scientific">Phaseolus coccineus</name>
    <name type="common">Scarlet runner bean</name>
    <name type="synonym">Phaseolus multiflorus</name>
    <dbReference type="NCBI Taxonomy" id="3886"/>
    <lineage>
        <taxon>Eukaryota</taxon>
        <taxon>Viridiplantae</taxon>
        <taxon>Streptophyta</taxon>
        <taxon>Embryophyta</taxon>
        <taxon>Tracheophyta</taxon>
        <taxon>Spermatophyta</taxon>
        <taxon>Magnoliopsida</taxon>
        <taxon>eudicotyledons</taxon>
        <taxon>Gunneridae</taxon>
        <taxon>Pentapetalae</taxon>
        <taxon>rosids</taxon>
        <taxon>fabids</taxon>
        <taxon>Fabales</taxon>
        <taxon>Fabaceae</taxon>
        <taxon>Papilionoideae</taxon>
        <taxon>50 kb inversion clade</taxon>
        <taxon>NPAAA clade</taxon>
        <taxon>indigoferoid/millettioid clade</taxon>
        <taxon>Phaseoleae</taxon>
        <taxon>Phaseolus</taxon>
    </lineage>
</organism>
<accession>A0AAN9N7Y5</accession>
<proteinExistence type="predicted"/>
<keyword evidence="1" id="KW-0472">Membrane</keyword>
<sequence>MSIFLTFTVSLLFLTFHFLLRASSLSCSFTWSHCHCRCHVNDHSHSLVLSLKHSDNRGSLFGTITEGMSQNITVLATMYNLFLHVFLAFFNDFLLEFSIAIFVEFKLSEFQEIPEKYWIGKRRLLLFETCWEGLATYGLFGVLWLYTENSSLGWGKLKPRLKEHKEALKDFIGKGRMIGTVVTVNDFQCHSHDT</sequence>
<dbReference type="AlphaFoldDB" id="A0AAN9N7Y5"/>
<evidence type="ECO:0000313" key="3">
    <source>
        <dbReference type="EMBL" id="KAK7368325.1"/>
    </source>
</evidence>
<feature type="transmembrane region" description="Helical" evidence="1">
    <location>
        <begin position="81"/>
        <end position="103"/>
    </location>
</feature>
<evidence type="ECO:0000313" key="4">
    <source>
        <dbReference type="Proteomes" id="UP001374584"/>
    </source>
</evidence>
<gene>
    <name evidence="3" type="ORF">VNO80_10350</name>
</gene>